<dbReference type="Proteomes" id="UP001208131">
    <property type="component" value="Unassembled WGS sequence"/>
</dbReference>
<evidence type="ECO:0000313" key="1">
    <source>
        <dbReference type="EMBL" id="MCU6705405.1"/>
    </source>
</evidence>
<sequence>MTEKMLSKILSKEECAKCRICCCFDSYDIWETPYISQTLASKILQEYTPKQEFIKKENHFLFKMDKEQNADLYYCPMLDNEKGCILGDDKPFDCRIWPLRVMALNETKVITLSPVCPTMNEKSIKELTKTANELADQIFEYADENQEAVKPYLDGYPILVVEGKKYKDTLV</sequence>
<comment type="caution">
    <text evidence="1">The sequence shown here is derived from an EMBL/GenBank/DDBJ whole genome shotgun (WGS) entry which is preliminary data.</text>
</comment>
<dbReference type="RefSeq" id="WP_267300745.1">
    <property type="nucleotide sequence ID" value="NZ_JAOQJZ010000004.1"/>
</dbReference>
<name>A0AAE3LHE4_9FIRM</name>
<evidence type="ECO:0008006" key="3">
    <source>
        <dbReference type="Google" id="ProtNLM"/>
    </source>
</evidence>
<keyword evidence="2" id="KW-1185">Reference proteome</keyword>
<gene>
    <name evidence="1" type="ORF">OCV57_05645</name>
</gene>
<organism evidence="1 2">
    <name type="scientific">Hominimerdicola aceti</name>
    <dbReference type="NCBI Taxonomy" id="2981726"/>
    <lineage>
        <taxon>Bacteria</taxon>
        <taxon>Bacillati</taxon>
        <taxon>Bacillota</taxon>
        <taxon>Clostridia</taxon>
        <taxon>Eubacteriales</taxon>
        <taxon>Oscillospiraceae</taxon>
        <taxon>Hominimerdicola</taxon>
    </lineage>
</organism>
<accession>A0AAE3LHE4</accession>
<evidence type="ECO:0000313" key="2">
    <source>
        <dbReference type="Proteomes" id="UP001208131"/>
    </source>
</evidence>
<dbReference type="AlphaFoldDB" id="A0AAE3LHE4"/>
<proteinExistence type="predicted"/>
<reference evidence="1 2" key="1">
    <citation type="journal article" date="2021" name="ISME Commun">
        <title>Automated analysis of genomic sequences facilitates high-throughput and comprehensive description of bacteria.</title>
        <authorList>
            <person name="Hitch T.C.A."/>
        </authorList>
    </citation>
    <scope>NUCLEOTIDE SEQUENCE [LARGE SCALE GENOMIC DNA]</scope>
    <source>
        <strain evidence="1 2">Sanger_31</strain>
    </source>
</reference>
<dbReference type="EMBL" id="JAOQJZ010000004">
    <property type="protein sequence ID" value="MCU6705405.1"/>
    <property type="molecule type" value="Genomic_DNA"/>
</dbReference>
<protein>
    <recommendedName>
        <fullName evidence="3">YkgJ family cysteine cluster protein</fullName>
    </recommendedName>
</protein>